<evidence type="ECO:0000259" key="1">
    <source>
        <dbReference type="PROSITE" id="PS50943"/>
    </source>
</evidence>
<sequence length="406" mass="43324">MPMITSFGSELRRLRLEAGYTLSRLAGVVVYSKGYLSKVECGKARPSVMLARQCDAALGAGGRLQRLAGTDSSGKRTLVDRRGLLLIGAASLAGSWLTAEPVNPWLEQDLPVEEMFYLQFDQARQLGQSTDPAVVLRLVEAQTRTVIEIAVRSSAVLRQRLLLCAARFAEYTGWMAQESGDNRAALVWTEEAVKLAQSAGDRDLASYALVRRALISLYGADASETVGLAAQAQSSALPPRIRGLAAQREAQGHALAGDAHACEASLDRARTLLGSDDARVGEEPVIGSGNLVDPAAMVSGWCLYDLGRPLQAAEVLDRECSRIPPNALRSLTRYGMRRALAHAAAGEAEHACGIAAELLDISTVVRSATVEADIRKLSAQLGRFRGNRAVRDLQPVLARALGPAGG</sequence>
<comment type="caution">
    <text evidence="2">The sequence shown here is derived from an EMBL/GenBank/DDBJ whole genome shotgun (WGS) entry which is preliminary data.</text>
</comment>
<dbReference type="EMBL" id="JBHEZY010000003">
    <property type="protein sequence ID" value="MFC1431027.1"/>
    <property type="molecule type" value="Genomic_DNA"/>
</dbReference>
<dbReference type="Proteomes" id="UP001592530">
    <property type="component" value="Unassembled WGS sequence"/>
</dbReference>
<gene>
    <name evidence="2" type="ORF">ACEZDB_10225</name>
</gene>
<feature type="domain" description="HTH cro/C1-type" evidence="1">
    <location>
        <begin position="11"/>
        <end position="48"/>
    </location>
</feature>
<dbReference type="SUPFAM" id="SSF47413">
    <property type="entry name" value="lambda repressor-like DNA-binding domains"/>
    <property type="match status" value="1"/>
</dbReference>
<dbReference type="CDD" id="cd00093">
    <property type="entry name" value="HTH_XRE"/>
    <property type="match status" value="1"/>
</dbReference>
<dbReference type="Pfam" id="PF13560">
    <property type="entry name" value="HTH_31"/>
    <property type="match status" value="1"/>
</dbReference>
<proteinExistence type="predicted"/>
<organism evidence="2 3">
    <name type="scientific">Streptacidiphilus alkalitolerans</name>
    <dbReference type="NCBI Taxonomy" id="3342712"/>
    <lineage>
        <taxon>Bacteria</taxon>
        <taxon>Bacillati</taxon>
        <taxon>Actinomycetota</taxon>
        <taxon>Actinomycetes</taxon>
        <taxon>Kitasatosporales</taxon>
        <taxon>Streptomycetaceae</taxon>
        <taxon>Streptacidiphilus</taxon>
    </lineage>
</organism>
<dbReference type="PROSITE" id="PS50943">
    <property type="entry name" value="HTH_CROC1"/>
    <property type="match status" value="1"/>
</dbReference>
<reference evidence="2 3" key="1">
    <citation type="submission" date="2024-09" db="EMBL/GenBank/DDBJ databases">
        <authorList>
            <person name="Lee S.D."/>
        </authorList>
    </citation>
    <scope>NUCLEOTIDE SEQUENCE [LARGE SCALE GENOMIC DNA]</scope>
    <source>
        <strain evidence="2 3">N1-3</strain>
    </source>
</reference>
<dbReference type="Gene3D" id="1.10.260.40">
    <property type="entry name" value="lambda repressor-like DNA-binding domains"/>
    <property type="match status" value="1"/>
</dbReference>
<evidence type="ECO:0000313" key="2">
    <source>
        <dbReference type="EMBL" id="MFC1431027.1"/>
    </source>
</evidence>
<dbReference type="SMART" id="SM00530">
    <property type="entry name" value="HTH_XRE"/>
    <property type="match status" value="1"/>
</dbReference>
<accession>A0ABV6WYN8</accession>
<dbReference type="RefSeq" id="WP_380551173.1">
    <property type="nucleotide sequence ID" value="NZ_JBHEZY010000003.1"/>
</dbReference>
<dbReference type="InterPro" id="IPR001387">
    <property type="entry name" value="Cro/C1-type_HTH"/>
</dbReference>
<evidence type="ECO:0000313" key="3">
    <source>
        <dbReference type="Proteomes" id="UP001592530"/>
    </source>
</evidence>
<name>A0ABV6WYN8_9ACTN</name>
<protein>
    <submittedName>
        <fullName evidence="2">Helix-turn-helix domain-containing protein</fullName>
    </submittedName>
</protein>
<dbReference type="InterPro" id="IPR010982">
    <property type="entry name" value="Lambda_DNA-bd_dom_sf"/>
</dbReference>